<keyword evidence="1" id="KW-1185">Reference proteome</keyword>
<dbReference type="RefSeq" id="XP_021843253.2">
    <property type="nucleotide sequence ID" value="XM_021987561.2"/>
</dbReference>
<dbReference type="PANTHER" id="PTHR36482">
    <property type="entry name" value="OSJNBA0024J22.15 PROTEIN"/>
    <property type="match status" value="1"/>
</dbReference>
<sequence>MASVQQAHDSNQLSDKEKTAIGEATKEAESFILAKNNHAKAAAAAAAATVSQGDKVVFVTGVLKNLFSKAMYQWKTYIWDGESEFMDRPPYQMNPSGIYMFVHMSLPQSHSKGAIIYDAPKGTDPALGWLFAWDKSNEVNKVYVEAGAMSRIKRIQEREILEKLVASKNTSRYWDSDTGASAAAEIKKWDNSMSLLVVTFDQDK</sequence>
<dbReference type="GeneID" id="110783252"/>
<accession>A0A9R0I5Y6</accession>
<evidence type="ECO:0000313" key="1">
    <source>
        <dbReference type="Proteomes" id="UP000813463"/>
    </source>
</evidence>
<protein>
    <submittedName>
        <fullName evidence="2">Uncharacterized protein</fullName>
    </submittedName>
</protein>
<dbReference type="InterPro" id="IPR053085">
    <property type="entry name" value="Jasmonate-induced_protein"/>
</dbReference>
<reference evidence="2" key="2">
    <citation type="submission" date="2025-08" db="UniProtKB">
        <authorList>
            <consortium name="RefSeq"/>
        </authorList>
    </citation>
    <scope>IDENTIFICATION</scope>
    <source>
        <tissue evidence="2">Leaf</tissue>
    </source>
</reference>
<dbReference type="KEGG" id="soe:110783252"/>
<reference evidence="1" key="1">
    <citation type="journal article" date="2021" name="Nat. Commun.">
        <title>Genomic analyses provide insights into spinach domestication and the genetic basis of agronomic traits.</title>
        <authorList>
            <person name="Cai X."/>
            <person name="Sun X."/>
            <person name="Xu C."/>
            <person name="Sun H."/>
            <person name="Wang X."/>
            <person name="Ge C."/>
            <person name="Zhang Z."/>
            <person name="Wang Q."/>
            <person name="Fei Z."/>
            <person name="Jiao C."/>
            <person name="Wang Q."/>
        </authorList>
    </citation>
    <scope>NUCLEOTIDE SEQUENCE [LARGE SCALE GENOMIC DNA]</scope>
    <source>
        <strain evidence="1">cv. Varoflay</strain>
    </source>
</reference>
<organism evidence="1 2">
    <name type="scientific">Spinacia oleracea</name>
    <name type="common">Spinach</name>
    <dbReference type="NCBI Taxonomy" id="3562"/>
    <lineage>
        <taxon>Eukaryota</taxon>
        <taxon>Viridiplantae</taxon>
        <taxon>Streptophyta</taxon>
        <taxon>Embryophyta</taxon>
        <taxon>Tracheophyta</taxon>
        <taxon>Spermatophyta</taxon>
        <taxon>Magnoliopsida</taxon>
        <taxon>eudicotyledons</taxon>
        <taxon>Gunneridae</taxon>
        <taxon>Pentapetalae</taxon>
        <taxon>Caryophyllales</taxon>
        <taxon>Chenopodiaceae</taxon>
        <taxon>Chenopodioideae</taxon>
        <taxon>Anserineae</taxon>
        <taxon>Spinacia</taxon>
    </lineage>
</organism>
<proteinExistence type="predicted"/>
<dbReference type="AlphaFoldDB" id="A0A9R0I5Y6"/>
<dbReference type="Proteomes" id="UP000813463">
    <property type="component" value="Chromosome 4"/>
</dbReference>
<gene>
    <name evidence="2" type="primary">LOC110783252</name>
</gene>
<evidence type="ECO:0000313" key="2">
    <source>
        <dbReference type="RefSeq" id="XP_021843253.2"/>
    </source>
</evidence>
<name>A0A9R0I5Y6_SPIOL</name>
<dbReference type="PANTHER" id="PTHR36482:SF6">
    <property type="entry name" value="JASMONATE-INDUCED PROTEIN HOMOLOG"/>
    <property type="match status" value="1"/>
</dbReference>